<organism evidence="1 2">
    <name type="scientific">Acanthocheilonema viteae</name>
    <name type="common">Filarial nematode worm</name>
    <name type="synonym">Dipetalonema viteae</name>
    <dbReference type="NCBI Taxonomy" id="6277"/>
    <lineage>
        <taxon>Eukaryota</taxon>
        <taxon>Metazoa</taxon>
        <taxon>Ecdysozoa</taxon>
        <taxon>Nematoda</taxon>
        <taxon>Chromadorea</taxon>
        <taxon>Rhabditida</taxon>
        <taxon>Spirurina</taxon>
        <taxon>Spiruromorpha</taxon>
        <taxon>Filarioidea</taxon>
        <taxon>Onchocercidae</taxon>
        <taxon>Acanthocheilonema</taxon>
    </lineage>
</organism>
<dbReference type="Proteomes" id="UP000276991">
    <property type="component" value="Unassembled WGS sequence"/>
</dbReference>
<reference evidence="1 2" key="1">
    <citation type="submission" date="2018-08" db="EMBL/GenBank/DDBJ databases">
        <authorList>
            <person name="Laetsch R D."/>
            <person name="Stevens L."/>
            <person name="Kumar S."/>
            <person name="Blaxter L. M."/>
        </authorList>
    </citation>
    <scope>NUCLEOTIDE SEQUENCE [LARGE SCALE GENOMIC DNA]</scope>
</reference>
<dbReference type="EMBL" id="UPTC01005421">
    <property type="protein sequence ID" value="VBB35293.1"/>
    <property type="molecule type" value="Genomic_DNA"/>
</dbReference>
<accession>A0A498STC8</accession>
<feature type="non-terminal residue" evidence="1">
    <location>
        <position position="27"/>
    </location>
</feature>
<proteinExistence type="predicted"/>
<evidence type="ECO:0000313" key="2">
    <source>
        <dbReference type="Proteomes" id="UP000276991"/>
    </source>
</evidence>
<evidence type="ECO:0000313" key="1">
    <source>
        <dbReference type="EMBL" id="VBB35293.1"/>
    </source>
</evidence>
<gene>
    <name evidence="1" type="ORF">NAV_LOCUS10084</name>
</gene>
<sequence length="27" mass="2638">MATSSGLPLSASDDSILIQNAASSSDV</sequence>
<name>A0A498STC8_ACAVI</name>
<dbReference type="AlphaFoldDB" id="A0A498STC8"/>
<protein>
    <submittedName>
        <fullName evidence="1">Uncharacterized protein</fullName>
    </submittedName>
</protein>
<keyword evidence="2" id="KW-1185">Reference proteome</keyword>